<dbReference type="KEGG" id="svi:Svir_05150"/>
<keyword evidence="2" id="KW-1185">Reference proteome</keyword>
<organism evidence="1 2">
    <name type="scientific">Saccharomonospora viridis (strain ATCC 15386 / DSM 43017 / JCM 3036 / CCUG 5913 / NBRC 12207 / NCIMB 9602 / P101)</name>
    <name type="common">Thermoactinomyces viridis</name>
    <dbReference type="NCBI Taxonomy" id="471857"/>
    <lineage>
        <taxon>Bacteria</taxon>
        <taxon>Bacillati</taxon>
        <taxon>Actinomycetota</taxon>
        <taxon>Actinomycetes</taxon>
        <taxon>Pseudonocardiales</taxon>
        <taxon>Pseudonocardiaceae</taxon>
        <taxon>Saccharomonospora</taxon>
    </lineage>
</organism>
<gene>
    <name evidence="1" type="ordered locus">Svir_05150</name>
</gene>
<name>C7MUM6_SACVD</name>
<dbReference type="HOGENOM" id="CLU_2371103_0_0_11"/>
<dbReference type="EMBL" id="CP001683">
    <property type="protein sequence ID" value="ACU95589.1"/>
    <property type="molecule type" value="Genomic_DNA"/>
</dbReference>
<accession>C7MUM6</accession>
<protein>
    <submittedName>
        <fullName evidence="1">Uncharacterized protein</fullName>
    </submittedName>
</protein>
<dbReference type="AlphaFoldDB" id="C7MUM6"/>
<evidence type="ECO:0000313" key="2">
    <source>
        <dbReference type="Proteomes" id="UP000000841"/>
    </source>
</evidence>
<sequence length="95" mass="10696">MTPKADVVEPFGSGVYRRARHIGARRAKHHPQHYTGNNDSAHPINHLQITQETTVQHHPLRLRTTAKHDDTNCYGIETAVARTYGLPGYRGQTES</sequence>
<proteinExistence type="predicted"/>
<reference evidence="1 2" key="1">
    <citation type="journal article" date="2009" name="Stand. Genomic Sci.">
        <title>Complete genome sequence of Saccharomonospora viridis type strain (P101).</title>
        <authorList>
            <person name="Pati A."/>
            <person name="Sikorski J."/>
            <person name="Nolan M."/>
            <person name="Lapidus A."/>
            <person name="Copeland A."/>
            <person name="Glavina Del Rio T."/>
            <person name="Lucas S."/>
            <person name="Chen F."/>
            <person name="Tice H."/>
            <person name="Pitluck S."/>
            <person name="Cheng J.F."/>
            <person name="Chertkov O."/>
            <person name="Brettin T."/>
            <person name="Han C."/>
            <person name="Detter J.C."/>
            <person name="Kuske C."/>
            <person name="Bruce D."/>
            <person name="Goodwin L."/>
            <person name="Chain P."/>
            <person name="D'haeseleer P."/>
            <person name="Chen A."/>
            <person name="Palaniappan K."/>
            <person name="Ivanova N."/>
            <person name="Mavromatis K."/>
            <person name="Mikhailova N."/>
            <person name="Rohde M."/>
            <person name="Tindall B.J."/>
            <person name="Goker M."/>
            <person name="Bristow J."/>
            <person name="Eisen J.A."/>
            <person name="Markowitz V."/>
            <person name="Hugenholtz P."/>
            <person name="Kyrpides N.C."/>
            <person name="Klenk H.P."/>
        </authorList>
    </citation>
    <scope>NUCLEOTIDE SEQUENCE [LARGE SCALE GENOMIC DNA]</scope>
    <source>
        <strain evidence="2">ATCC 15386 / DSM 43017 / JCM 3036 / NBRC 12207 / P101</strain>
    </source>
</reference>
<dbReference type="Proteomes" id="UP000000841">
    <property type="component" value="Chromosome"/>
</dbReference>
<evidence type="ECO:0000313" key="1">
    <source>
        <dbReference type="EMBL" id="ACU95589.1"/>
    </source>
</evidence>